<dbReference type="PROSITE" id="PS50075">
    <property type="entry name" value="CARRIER"/>
    <property type="match status" value="1"/>
</dbReference>
<gene>
    <name evidence="9" type="ORF">CAG72_16265</name>
</gene>
<dbReference type="Proteomes" id="UP000465712">
    <property type="component" value="Unassembled WGS sequence"/>
</dbReference>
<feature type="domain" description="Carrier" evidence="8">
    <location>
        <begin position="220"/>
        <end position="296"/>
    </location>
</feature>
<dbReference type="RefSeq" id="WP_161446275.1">
    <property type="nucleotide sequence ID" value="NZ_WXWW01000234.1"/>
</dbReference>
<comment type="caution">
    <text evidence="9">The sequence shown here is derived from an EMBL/GenBank/DDBJ whole genome shotgun (WGS) entry which is preliminary data.</text>
</comment>
<evidence type="ECO:0000256" key="1">
    <source>
        <dbReference type="ARBA" id="ARBA00004924"/>
    </source>
</evidence>
<dbReference type="GO" id="GO:0008908">
    <property type="term" value="F:isochorismatase activity"/>
    <property type="evidence" value="ECO:0007669"/>
    <property type="project" value="UniProtKB-EC"/>
</dbReference>
<keyword evidence="5" id="KW-0378">Hydrolase</keyword>
<dbReference type="InterPro" id="IPR000868">
    <property type="entry name" value="Isochorismatase-like_dom"/>
</dbReference>
<dbReference type="AlphaFoldDB" id="A0A7X5ASZ0"/>
<organism evidence="9 10">
    <name type="scientific">Photobacterium halotolerans</name>
    <dbReference type="NCBI Taxonomy" id="265726"/>
    <lineage>
        <taxon>Bacteria</taxon>
        <taxon>Pseudomonadati</taxon>
        <taxon>Pseudomonadota</taxon>
        <taxon>Gammaproteobacteria</taxon>
        <taxon>Vibrionales</taxon>
        <taxon>Vibrionaceae</taxon>
        <taxon>Photobacterium</taxon>
    </lineage>
</organism>
<evidence type="ECO:0000313" key="9">
    <source>
        <dbReference type="EMBL" id="NAW66754.1"/>
    </source>
</evidence>
<dbReference type="PIRSF" id="PIRSF001111">
    <property type="entry name" value="Isochorismatase"/>
    <property type="match status" value="1"/>
</dbReference>
<dbReference type="PANTHER" id="PTHR43540">
    <property type="entry name" value="PEROXYUREIDOACRYLATE/UREIDOACRYLATE AMIDOHYDROLASE-RELATED"/>
    <property type="match status" value="1"/>
</dbReference>
<dbReference type="Pfam" id="PF00857">
    <property type="entry name" value="Isochorismatase"/>
    <property type="match status" value="1"/>
</dbReference>
<keyword evidence="3 7" id="KW-0596">Phosphopantetheine</keyword>
<name>A0A7X5ASZ0_9GAMM</name>
<evidence type="ECO:0000256" key="7">
    <source>
        <dbReference type="PIRSR" id="PIRSR001111-50"/>
    </source>
</evidence>
<evidence type="ECO:0000259" key="8">
    <source>
        <dbReference type="PROSITE" id="PS50075"/>
    </source>
</evidence>
<dbReference type="FunFam" id="3.40.50.850:FF:000002">
    <property type="entry name" value="Vibriobactin-specific isochorismatase"/>
    <property type="match status" value="1"/>
</dbReference>
<evidence type="ECO:0000256" key="6">
    <source>
        <dbReference type="ARBA" id="ARBA00048590"/>
    </source>
</evidence>
<dbReference type="SUPFAM" id="SSF52499">
    <property type="entry name" value="Isochorismatase-like hydrolases"/>
    <property type="match status" value="1"/>
</dbReference>
<comment type="pathway">
    <text evidence="1">Siderophore biosynthesis.</text>
</comment>
<dbReference type="PANTHER" id="PTHR43540:SF3">
    <property type="entry name" value="ENTEROBACTIN SYNTHASE COMPONENT B"/>
    <property type="match status" value="1"/>
</dbReference>
<reference evidence="9 10" key="1">
    <citation type="submission" date="2017-05" db="EMBL/GenBank/DDBJ databases">
        <title>High clonality and local adaptation shapes Vibrionaceae linages within an endangered oasis.</title>
        <authorList>
            <person name="Vazquez-Rosas-Landa M."/>
        </authorList>
    </citation>
    <scope>NUCLEOTIDE SEQUENCE [LARGE SCALE GENOMIC DNA]</scope>
    <source>
        <strain evidence="9 10">P46_P4S1P180</strain>
    </source>
</reference>
<dbReference type="InterPro" id="IPR009081">
    <property type="entry name" value="PP-bd_ACP"/>
</dbReference>
<dbReference type="EMBL" id="WXWW01000234">
    <property type="protein sequence ID" value="NAW66754.1"/>
    <property type="molecule type" value="Genomic_DNA"/>
</dbReference>
<dbReference type="InterPro" id="IPR036736">
    <property type="entry name" value="ACP-like_sf"/>
</dbReference>
<protein>
    <recommendedName>
        <fullName evidence="2">isochorismatase</fullName>
        <ecNumber evidence="2">3.3.2.1</ecNumber>
    </recommendedName>
</protein>
<dbReference type="InterPro" id="IPR016291">
    <property type="entry name" value="Isochorismatase"/>
</dbReference>
<comment type="catalytic activity">
    <reaction evidence="6">
        <text>isochorismate + H2O = (2S,3S)-2,3-dihydroxy-2,3-dihydrobenzoate + pyruvate</text>
        <dbReference type="Rhea" id="RHEA:11112"/>
        <dbReference type="ChEBI" id="CHEBI:15361"/>
        <dbReference type="ChEBI" id="CHEBI:15377"/>
        <dbReference type="ChEBI" id="CHEBI:29780"/>
        <dbReference type="ChEBI" id="CHEBI:58764"/>
        <dbReference type="EC" id="3.3.2.1"/>
    </reaction>
</comment>
<evidence type="ECO:0000313" key="10">
    <source>
        <dbReference type="Proteomes" id="UP000465712"/>
    </source>
</evidence>
<dbReference type="SUPFAM" id="SSF47336">
    <property type="entry name" value="ACP-like"/>
    <property type="match status" value="1"/>
</dbReference>
<proteinExistence type="predicted"/>
<dbReference type="CDD" id="cd01013">
    <property type="entry name" value="isochorismatase"/>
    <property type="match status" value="1"/>
</dbReference>
<feature type="modified residue" description="O-(pantetheine 4'-phosphoryl)serine" evidence="7">
    <location>
        <position position="257"/>
    </location>
</feature>
<keyword evidence="4 7" id="KW-0597">Phosphoprotein</keyword>
<dbReference type="PRINTS" id="PR01398">
    <property type="entry name" value="ISCHRISMTASE"/>
</dbReference>
<evidence type="ECO:0000256" key="3">
    <source>
        <dbReference type="ARBA" id="ARBA00022450"/>
    </source>
</evidence>
<comment type="cofactor">
    <cofactor evidence="7">
        <name>pantetheine 4'-phosphate</name>
        <dbReference type="ChEBI" id="CHEBI:47942"/>
    </cofactor>
    <text evidence="7">Binds 1 phosphopantetheine covalently.</text>
</comment>
<dbReference type="Pfam" id="PF00550">
    <property type="entry name" value="PP-binding"/>
    <property type="match status" value="1"/>
</dbReference>
<dbReference type="Gene3D" id="1.10.1200.10">
    <property type="entry name" value="ACP-like"/>
    <property type="match status" value="1"/>
</dbReference>
<accession>A0A7X5ASZ0</accession>
<evidence type="ECO:0000256" key="2">
    <source>
        <dbReference type="ARBA" id="ARBA00012100"/>
    </source>
</evidence>
<dbReference type="Gene3D" id="3.40.50.850">
    <property type="entry name" value="Isochorismatase-like"/>
    <property type="match status" value="1"/>
</dbReference>
<dbReference type="InterPro" id="IPR036380">
    <property type="entry name" value="Isochorismatase-like_sf"/>
</dbReference>
<evidence type="ECO:0000256" key="5">
    <source>
        <dbReference type="ARBA" id="ARBA00022801"/>
    </source>
</evidence>
<evidence type="ECO:0000256" key="4">
    <source>
        <dbReference type="ARBA" id="ARBA00022553"/>
    </source>
</evidence>
<dbReference type="EC" id="3.3.2.1" evidence="2"/>
<dbReference type="InterPro" id="IPR050272">
    <property type="entry name" value="Isochorismatase-like_hydrls"/>
</dbReference>
<sequence>MTIPALPTYTMPAAEAFPANKVSWAFEPQKSAFLIHDMQEYFVSFYERDSALMQTLLSNLVALKAFCKANGIPVIYTAQPKEQNMADRALLNDMWGPGLNKSPELQQVVAALAPEAGDTVLDKWRYSAFQRSPLEHMLKELGRDQLLIGGIYGHIGCLMTAVDAFMRDIKPFMIGDAIADFSLEEHEMALKYVVGRAGMVVSTAALIGTAQQAGSQHSELPEVLTRSGLLARIARLVEEEEDEFDPEENLIDYGLDSVQIMSLITEWRKHGVVMNFVQLAETPTFNHWWGLLEQALDNVNKEVQG</sequence>